<proteinExistence type="inferred from homology"/>
<dbReference type="PANTHER" id="PTHR18804:SF16">
    <property type="entry name" value="RIBOSOMAL PROTEIN"/>
    <property type="match status" value="1"/>
</dbReference>
<dbReference type="GO" id="GO:0003735">
    <property type="term" value="F:structural constituent of ribosome"/>
    <property type="evidence" value="ECO:0007669"/>
    <property type="project" value="InterPro"/>
</dbReference>
<reference evidence="5 6" key="1">
    <citation type="submission" date="2010-05" db="EMBL/GenBank/DDBJ databases">
        <title>The Genome Sequence of Thecamonas trahens ATCC 50062.</title>
        <authorList>
            <consortium name="The Broad Institute Genome Sequencing Platform"/>
            <person name="Russ C."/>
            <person name="Cuomo C."/>
            <person name="Shea T."/>
            <person name="Young S.K."/>
            <person name="Zeng Q."/>
            <person name="Koehrsen M."/>
            <person name="Haas B."/>
            <person name="Borodovsky M."/>
            <person name="Guigo R."/>
            <person name="Alvarado L."/>
            <person name="Berlin A."/>
            <person name="Bochicchio J."/>
            <person name="Borenstein D."/>
            <person name="Chapman S."/>
            <person name="Chen Z."/>
            <person name="Freedman E."/>
            <person name="Gellesch M."/>
            <person name="Goldberg J."/>
            <person name="Griggs A."/>
            <person name="Gujja S."/>
            <person name="Heilman E."/>
            <person name="Heiman D."/>
            <person name="Hepburn T."/>
            <person name="Howarth C."/>
            <person name="Jen D."/>
            <person name="Larson L."/>
            <person name="Mehta T."/>
            <person name="Park D."/>
            <person name="Pearson M."/>
            <person name="Roberts A."/>
            <person name="Saif S."/>
            <person name="Shenoy N."/>
            <person name="Sisk P."/>
            <person name="Stolte C."/>
            <person name="Sykes S."/>
            <person name="Thomson T."/>
            <person name="Walk T."/>
            <person name="White J."/>
            <person name="Yandava C."/>
            <person name="Burger G."/>
            <person name="Gray M.W."/>
            <person name="Holland P.W.H."/>
            <person name="King N."/>
            <person name="Lang F.B.F."/>
            <person name="Roger A.J."/>
            <person name="Ruiz-Trillo I."/>
            <person name="Lander E."/>
            <person name="Nusbaum C."/>
        </authorList>
    </citation>
    <scope>NUCLEOTIDE SEQUENCE [LARGE SCALE GENOMIC DNA]</scope>
    <source>
        <strain evidence="5 6">ATCC 50062</strain>
    </source>
</reference>
<evidence type="ECO:0000313" key="5">
    <source>
        <dbReference type="EMBL" id="KNC45914.1"/>
    </source>
</evidence>
<dbReference type="InterPro" id="IPR052010">
    <property type="entry name" value="Ribosomal_LSU_bL36"/>
</dbReference>
<dbReference type="NCBIfam" id="TIGR01022">
    <property type="entry name" value="rpmJ_bact"/>
    <property type="match status" value="1"/>
</dbReference>
<dbReference type="GO" id="GO:1990904">
    <property type="term" value="C:ribonucleoprotein complex"/>
    <property type="evidence" value="ECO:0007669"/>
    <property type="project" value="UniProtKB-KW"/>
</dbReference>
<dbReference type="Proteomes" id="UP000054408">
    <property type="component" value="Unassembled WGS sequence"/>
</dbReference>
<keyword evidence="3 4" id="KW-0687">Ribonucleoprotein</keyword>
<dbReference type="STRING" id="461836.A0A0L0D0L1"/>
<protein>
    <recommendedName>
        <fullName evidence="4">Ribosomal protein</fullName>
    </recommendedName>
</protein>
<dbReference type="InterPro" id="IPR035977">
    <property type="entry name" value="Ribosomal_bL36_sp"/>
</dbReference>
<evidence type="ECO:0000256" key="3">
    <source>
        <dbReference type="ARBA" id="ARBA00023274"/>
    </source>
</evidence>
<dbReference type="PROSITE" id="PS00828">
    <property type="entry name" value="RIBOSOMAL_L36"/>
    <property type="match status" value="1"/>
</dbReference>
<evidence type="ECO:0000256" key="1">
    <source>
        <dbReference type="ARBA" id="ARBA00007645"/>
    </source>
</evidence>
<dbReference type="GeneID" id="25559859"/>
<dbReference type="EMBL" id="GL349433">
    <property type="protein sequence ID" value="KNC45914.1"/>
    <property type="molecule type" value="Genomic_DNA"/>
</dbReference>
<evidence type="ECO:0000256" key="2">
    <source>
        <dbReference type="ARBA" id="ARBA00022980"/>
    </source>
</evidence>
<dbReference type="GO" id="GO:0005840">
    <property type="term" value="C:ribosome"/>
    <property type="evidence" value="ECO:0007669"/>
    <property type="project" value="UniProtKB-KW"/>
</dbReference>
<dbReference type="eggNOG" id="KOG4122">
    <property type="taxonomic scope" value="Eukaryota"/>
</dbReference>
<name>A0A0L0D0L1_THETB</name>
<dbReference type="AlphaFoldDB" id="A0A0L0D0L1"/>
<comment type="similarity">
    <text evidence="1 4">Belongs to the bacterial ribosomal protein bL36 family.</text>
</comment>
<dbReference type="HAMAP" id="MF_00251">
    <property type="entry name" value="Ribosomal_bL36"/>
    <property type="match status" value="1"/>
</dbReference>
<dbReference type="SUPFAM" id="SSF57840">
    <property type="entry name" value="Ribosomal protein L36"/>
    <property type="match status" value="1"/>
</dbReference>
<accession>A0A0L0D0L1</accession>
<organism evidence="5 6">
    <name type="scientific">Thecamonas trahens ATCC 50062</name>
    <dbReference type="NCBI Taxonomy" id="461836"/>
    <lineage>
        <taxon>Eukaryota</taxon>
        <taxon>Apusozoa</taxon>
        <taxon>Apusomonadida</taxon>
        <taxon>Apusomonadidae</taxon>
        <taxon>Thecamonas</taxon>
    </lineage>
</organism>
<dbReference type="InterPro" id="IPR000473">
    <property type="entry name" value="Ribosomal_bL36"/>
</dbReference>
<dbReference type="GO" id="GO:0006412">
    <property type="term" value="P:translation"/>
    <property type="evidence" value="ECO:0007669"/>
    <property type="project" value="InterPro"/>
</dbReference>
<sequence length="110" mass="11890">MKVRSSVRRICAACRVVKRKKKVFVVCKSNPRHKQRQGFATMASSSASPARFPSRLSADAFTGSVLADLEASIRMAKSKSLSASTVFAGRTAAAGTTAAQPSLNIFRRWL</sequence>
<keyword evidence="2 4" id="KW-0689">Ribosomal protein</keyword>
<evidence type="ECO:0000313" key="6">
    <source>
        <dbReference type="Proteomes" id="UP000054408"/>
    </source>
</evidence>
<evidence type="ECO:0000256" key="4">
    <source>
        <dbReference type="RuleBase" id="RU000570"/>
    </source>
</evidence>
<dbReference type="Pfam" id="PF00444">
    <property type="entry name" value="Ribosomal_L36"/>
    <property type="match status" value="1"/>
</dbReference>
<gene>
    <name evidence="5" type="ORF">AMSG_00029</name>
</gene>
<dbReference type="PANTHER" id="PTHR18804">
    <property type="entry name" value="RIBOSOMAL PROTEIN"/>
    <property type="match status" value="1"/>
</dbReference>
<dbReference type="RefSeq" id="XP_013762901.1">
    <property type="nucleotide sequence ID" value="XM_013907447.1"/>
</dbReference>
<keyword evidence="6" id="KW-1185">Reference proteome</keyword>